<dbReference type="EMBL" id="LDPO01000027">
    <property type="protein sequence ID" value="KLO25899.1"/>
    <property type="molecule type" value="Genomic_DNA"/>
</dbReference>
<dbReference type="Proteomes" id="UP000036464">
    <property type="component" value="Unassembled WGS sequence"/>
</dbReference>
<sequence length="128" mass="13912">MTSVTDRWTAPARAAVAELLRLRGRSIILTPATGVAIDKPGGGKDYAAATSRDAQTFALFKLDAEPEQGEARSFRYRLVGWFDAAIALGDAWEDDVAKYTVESIDRTKPYQLSAEVAGYLKVEGHSFG</sequence>
<keyword evidence="2" id="KW-1185">Reference proteome</keyword>
<evidence type="ECO:0008006" key="3">
    <source>
        <dbReference type="Google" id="ProtNLM"/>
    </source>
</evidence>
<reference evidence="1 2" key="1">
    <citation type="submission" date="2015-05" db="EMBL/GenBank/DDBJ databases">
        <title>Genome sequence of Mycobacterium heraklionense Davo strain.</title>
        <authorList>
            <person name="Greninger A.L."/>
            <person name="Cunningham G."/>
            <person name="Miller S."/>
        </authorList>
    </citation>
    <scope>NUCLEOTIDE SEQUENCE [LARGE SCALE GENOMIC DNA]</scope>
    <source>
        <strain evidence="1 2">Davo</strain>
    </source>
</reference>
<name>A0ABR5FA29_9MYCO</name>
<proteinExistence type="predicted"/>
<dbReference type="RefSeq" id="WP_047321237.1">
    <property type="nucleotide sequence ID" value="NZ_LDPO01000027.1"/>
</dbReference>
<evidence type="ECO:0000313" key="2">
    <source>
        <dbReference type="Proteomes" id="UP000036464"/>
    </source>
</evidence>
<protein>
    <recommendedName>
        <fullName evidence="3">Pyridoxamine 5'-phosphate oxidase</fullName>
    </recommendedName>
</protein>
<accession>A0ABR5FA29</accession>
<evidence type="ECO:0000313" key="1">
    <source>
        <dbReference type="EMBL" id="KLO25899.1"/>
    </source>
</evidence>
<comment type="caution">
    <text evidence="1">The sequence shown here is derived from an EMBL/GenBank/DDBJ whole genome shotgun (WGS) entry which is preliminary data.</text>
</comment>
<organism evidence="1 2">
    <name type="scientific">Mycolicibacter heraklionensis</name>
    <dbReference type="NCBI Taxonomy" id="512402"/>
    <lineage>
        <taxon>Bacteria</taxon>
        <taxon>Bacillati</taxon>
        <taxon>Actinomycetota</taxon>
        <taxon>Actinomycetes</taxon>
        <taxon>Mycobacteriales</taxon>
        <taxon>Mycobacteriaceae</taxon>
        <taxon>Mycolicibacter</taxon>
    </lineage>
</organism>
<gene>
    <name evidence="1" type="ORF">ABW16_21550</name>
</gene>